<dbReference type="Proteomes" id="UP000028547">
    <property type="component" value="Unassembled WGS sequence"/>
</dbReference>
<evidence type="ECO:0000313" key="2">
    <source>
        <dbReference type="EMBL" id="KFA87568.1"/>
    </source>
</evidence>
<dbReference type="EMBL" id="JPMI01000367">
    <property type="protein sequence ID" value="KFA87568.1"/>
    <property type="molecule type" value="Genomic_DNA"/>
</dbReference>
<evidence type="ECO:0000256" key="1">
    <source>
        <dbReference type="SAM" id="MobiDB-lite"/>
    </source>
</evidence>
<organism evidence="2 3">
    <name type="scientific">Archangium violaceum Cb vi76</name>
    <dbReference type="NCBI Taxonomy" id="1406225"/>
    <lineage>
        <taxon>Bacteria</taxon>
        <taxon>Pseudomonadati</taxon>
        <taxon>Myxococcota</taxon>
        <taxon>Myxococcia</taxon>
        <taxon>Myxococcales</taxon>
        <taxon>Cystobacterineae</taxon>
        <taxon>Archangiaceae</taxon>
        <taxon>Archangium</taxon>
    </lineage>
</organism>
<dbReference type="AlphaFoldDB" id="A0A084SGI3"/>
<proteinExistence type="predicted"/>
<protein>
    <recommendedName>
        <fullName evidence="4">Transposase IS200-like domain-containing protein</fullName>
    </recommendedName>
</protein>
<evidence type="ECO:0000313" key="3">
    <source>
        <dbReference type="Proteomes" id="UP000028547"/>
    </source>
</evidence>
<feature type="compositionally biased region" description="Basic and acidic residues" evidence="1">
    <location>
        <begin position="19"/>
        <end position="31"/>
    </location>
</feature>
<accession>A0A084SGI3</accession>
<feature type="region of interest" description="Disordered" evidence="1">
    <location>
        <begin position="1"/>
        <end position="36"/>
    </location>
</feature>
<reference evidence="2 3" key="1">
    <citation type="submission" date="2014-07" db="EMBL/GenBank/DDBJ databases">
        <title>Draft Genome Sequence of Gephyronic Acid Producer, Cystobacter violaceus Strain Cb vi76.</title>
        <authorList>
            <person name="Stevens D.C."/>
            <person name="Young J."/>
            <person name="Carmichael R."/>
            <person name="Tan J."/>
            <person name="Taylor R.E."/>
        </authorList>
    </citation>
    <scope>NUCLEOTIDE SEQUENCE [LARGE SCALE GENOMIC DNA]</scope>
    <source>
        <strain evidence="2 3">Cb vi76</strain>
    </source>
</reference>
<evidence type="ECO:0008006" key="4">
    <source>
        <dbReference type="Google" id="ProtNLM"/>
    </source>
</evidence>
<name>A0A084SGI3_9BACT</name>
<gene>
    <name evidence="2" type="ORF">Q664_46965</name>
</gene>
<sequence length="94" mass="10527">MRRGARPVLPAQPQRAHRKADENRNGEDESRLPITEQAHVGLAATPALQGLTPRLIFASNHFHLLVWTRGVALASFMKYLRAKLAKKVGRRVIP</sequence>
<dbReference type="RefSeq" id="WP_043411880.1">
    <property type="nucleotide sequence ID" value="NZ_JPMI01000367.1"/>
</dbReference>
<comment type="caution">
    <text evidence="2">The sequence shown here is derived from an EMBL/GenBank/DDBJ whole genome shotgun (WGS) entry which is preliminary data.</text>
</comment>